<proteinExistence type="inferred from homology"/>
<dbReference type="GO" id="GO:0005829">
    <property type="term" value="C:cytosol"/>
    <property type="evidence" value="ECO:0007669"/>
    <property type="project" value="TreeGrafter"/>
</dbReference>
<dbReference type="GO" id="GO:0044781">
    <property type="term" value="P:bacterial-type flagellum organization"/>
    <property type="evidence" value="ECO:0007669"/>
    <property type="project" value="UniProtKB-KW"/>
</dbReference>
<evidence type="ECO:0000256" key="1">
    <source>
        <dbReference type="ARBA" id="ARBA00003041"/>
    </source>
</evidence>
<evidence type="ECO:0000259" key="8">
    <source>
        <dbReference type="Pfam" id="PF02108"/>
    </source>
</evidence>
<name>A0A6V8LRZ7_9BACT</name>
<dbReference type="GO" id="GO:0015031">
    <property type="term" value="P:protein transport"/>
    <property type="evidence" value="ECO:0007669"/>
    <property type="project" value="UniProtKB-KW"/>
</dbReference>
<reference evidence="9 10" key="1">
    <citation type="submission" date="2020-04" db="EMBL/GenBank/DDBJ databases">
        <authorList>
            <consortium name="Desulfovibrio sp. FSS-1 genome sequencing consortium"/>
            <person name="Shimoshige H."/>
            <person name="Kobayashi H."/>
            <person name="Maekawa T."/>
        </authorList>
    </citation>
    <scope>NUCLEOTIDE SEQUENCE [LARGE SCALE GENOMIC DNA]</scope>
    <source>
        <strain evidence="9 10">SIID29052-01</strain>
    </source>
</reference>
<protein>
    <recommendedName>
        <fullName evidence="3">Flagellar assembly protein FliH</fullName>
    </recommendedName>
</protein>
<dbReference type="PANTHER" id="PTHR34982">
    <property type="entry name" value="YOP PROTEINS TRANSLOCATION PROTEIN L"/>
    <property type="match status" value="1"/>
</dbReference>
<keyword evidence="6" id="KW-0653">Protein transport</keyword>
<keyword evidence="4" id="KW-0813">Transport</keyword>
<evidence type="ECO:0000256" key="3">
    <source>
        <dbReference type="ARBA" id="ARBA00016507"/>
    </source>
</evidence>
<dbReference type="InterPro" id="IPR038495">
    <property type="entry name" value="ATPase_E_C"/>
</dbReference>
<reference evidence="9 10" key="2">
    <citation type="submission" date="2020-05" db="EMBL/GenBank/DDBJ databases">
        <title>Draft genome sequence of Desulfovibrio sp. strainFSS-1.</title>
        <authorList>
            <person name="Shimoshige H."/>
            <person name="Kobayashi H."/>
            <person name="Maekawa T."/>
        </authorList>
    </citation>
    <scope>NUCLEOTIDE SEQUENCE [LARGE SCALE GENOMIC DNA]</scope>
    <source>
        <strain evidence="9 10">SIID29052-01</strain>
    </source>
</reference>
<accession>A0A6V8LRZ7</accession>
<gene>
    <name evidence="9" type="primary">yscL</name>
    <name evidence="9" type="ORF">NNJEOMEG_01584</name>
</gene>
<comment type="caution">
    <text evidence="9">The sequence shown here is derived from an EMBL/GenBank/DDBJ whole genome shotgun (WGS) entry which is preliminary data.</text>
</comment>
<evidence type="ECO:0000256" key="5">
    <source>
        <dbReference type="ARBA" id="ARBA00022795"/>
    </source>
</evidence>
<feature type="domain" description="Flagellar assembly protein FliH/Type III secretion system HrpE" evidence="8">
    <location>
        <begin position="106"/>
        <end position="233"/>
    </location>
</feature>
<comment type="function">
    <text evidence="1">Needed for flagellar regrowth and assembly.</text>
</comment>
<dbReference type="AlphaFoldDB" id="A0A6V8LRZ7"/>
<dbReference type="Gene3D" id="3.30.2320.30">
    <property type="entry name" value="ATP synthase, E subunit, C-terminal"/>
    <property type="match status" value="1"/>
</dbReference>
<dbReference type="Pfam" id="PF02108">
    <property type="entry name" value="FliH"/>
    <property type="match status" value="1"/>
</dbReference>
<dbReference type="PANTHER" id="PTHR34982:SF1">
    <property type="entry name" value="FLAGELLAR ASSEMBLY PROTEIN FLIH"/>
    <property type="match status" value="1"/>
</dbReference>
<dbReference type="InterPro" id="IPR051472">
    <property type="entry name" value="T3SS_Stator/FliH"/>
</dbReference>
<evidence type="ECO:0000256" key="4">
    <source>
        <dbReference type="ARBA" id="ARBA00022448"/>
    </source>
</evidence>
<organism evidence="9 10">
    <name type="scientific">Fundidesulfovibrio magnetotacticus</name>
    <dbReference type="NCBI Taxonomy" id="2730080"/>
    <lineage>
        <taxon>Bacteria</taxon>
        <taxon>Pseudomonadati</taxon>
        <taxon>Thermodesulfobacteriota</taxon>
        <taxon>Desulfovibrionia</taxon>
        <taxon>Desulfovibrionales</taxon>
        <taxon>Desulfovibrionaceae</taxon>
        <taxon>Fundidesulfovibrio</taxon>
    </lineage>
</organism>
<dbReference type="SUPFAM" id="SSF160527">
    <property type="entry name" value="V-type ATPase subunit E-like"/>
    <property type="match status" value="1"/>
</dbReference>
<sequence length="249" mass="27143">MSSSSEAHGGFLPGNARVVMGTGANGPAEMTVHEIEGTKTNVLDENTELAFWTRVRAKAQAKAKEIIGQAMAEADELREQARQEGFRQGLSDSRAACSSQMDQMGQALSGLLQGLEADRVNLWARHRQEFAALLRLAVRKTLHVEVSQRRQEVLEALLHQAVDLLDTRQGFTVMVHPGDEEAAAELLKAAREANHALGPWRVKADPSLEAGGVRLESHAGMVDNSVDSRFEQIAELLERVEFTDGEGAP</sequence>
<comment type="similarity">
    <text evidence="2">Belongs to the FliH family.</text>
</comment>
<evidence type="ECO:0000256" key="6">
    <source>
        <dbReference type="ARBA" id="ARBA00022927"/>
    </source>
</evidence>
<evidence type="ECO:0000256" key="2">
    <source>
        <dbReference type="ARBA" id="ARBA00006602"/>
    </source>
</evidence>
<dbReference type="InterPro" id="IPR018035">
    <property type="entry name" value="Flagellar_FliH/T3SS_HrpE"/>
</dbReference>
<dbReference type="EMBL" id="BLTE01000006">
    <property type="protein sequence ID" value="GFK93750.1"/>
    <property type="molecule type" value="Genomic_DNA"/>
</dbReference>
<keyword evidence="5" id="KW-1005">Bacterial flagellum biogenesis</keyword>
<evidence type="ECO:0000313" key="10">
    <source>
        <dbReference type="Proteomes" id="UP000494245"/>
    </source>
</evidence>
<dbReference type="RefSeq" id="WP_173083102.1">
    <property type="nucleotide sequence ID" value="NZ_BLTE01000006.1"/>
</dbReference>
<dbReference type="Proteomes" id="UP000494245">
    <property type="component" value="Unassembled WGS sequence"/>
</dbReference>
<keyword evidence="7" id="KW-1006">Bacterial flagellum protein export</keyword>
<evidence type="ECO:0000313" key="9">
    <source>
        <dbReference type="EMBL" id="GFK93750.1"/>
    </source>
</evidence>
<keyword evidence="10" id="KW-1185">Reference proteome</keyword>
<evidence type="ECO:0000256" key="7">
    <source>
        <dbReference type="ARBA" id="ARBA00023225"/>
    </source>
</evidence>